<dbReference type="Pfam" id="PF01822">
    <property type="entry name" value="WSC"/>
    <property type="match status" value="3"/>
</dbReference>
<dbReference type="EMBL" id="JAVRRL010000141">
    <property type="protein sequence ID" value="KAK5107086.1"/>
    <property type="molecule type" value="Genomic_DNA"/>
</dbReference>
<gene>
    <name evidence="3" type="ORF">LTR62_001870</name>
</gene>
<protein>
    <recommendedName>
        <fullName evidence="2">WSC domain-containing protein</fullName>
    </recommendedName>
</protein>
<feature type="domain" description="WSC" evidence="2">
    <location>
        <begin position="515"/>
        <end position="621"/>
    </location>
</feature>
<reference evidence="3" key="1">
    <citation type="submission" date="2023-08" db="EMBL/GenBank/DDBJ databases">
        <title>Black Yeasts Isolated from many extreme environments.</title>
        <authorList>
            <person name="Coleine C."/>
            <person name="Stajich J.E."/>
            <person name="Selbmann L."/>
        </authorList>
    </citation>
    <scope>NUCLEOTIDE SEQUENCE</scope>
    <source>
        <strain evidence="3">CCFEE 5401</strain>
    </source>
</reference>
<feature type="chain" id="PRO_5043009569" description="WSC domain-containing protein" evidence="1">
    <location>
        <begin position="21"/>
        <end position="717"/>
    </location>
</feature>
<comment type="caution">
    <text evidence="3">The sequence shown here is derived from an EMBL/GenBank/DDBJ whole genome shotgun (WGS) entry which is preliminary data.</text>
</comment>
<evidence type="ECO:0000313" key="4">
    <source>
        <dbReference type="Proteomes" id="UP001310890"/>
    </source>
</evidence>
<keyword evidence="1" id="KW-0732">Signal</keyword>
<dbReference type="SMART" id="SM00321">
    <property type="entry name" value="WSC"/>
    <property type="match status" value="3"/>
</dbReference>
<dbReference type="PROSITE" id="PS51212">
    <property type="entry name" value="WSC"/>
    <property type="match status" value="3"/>
</dbReference>
<dbReference type="PANTHER" id="PTHR43662:SF3">
    <property type="entry name" value="DOMAIN PROTEIN, PUTATIVE (AFU_ORTHOLOGUE AFUA_6G11970)-RELATED"/>
    <property type="match status" value="1"/>
</dbReference>
<evidence type="ECO:0000313" key="3">
    <source>
        <dbReference type="EMBL" id="KAK5107086.1"/>
    </source>
</evidence>
<dbReference type="Pfam" id="PF09362">
    <property type="entry name" value="DUF1996"/>
    <property type="match status" value="1"/>
</dbReference>
<sequence length="717" mass="77220">MKHLLSCLALGLSMLPRSDAFWRLNCGIIQSGRIDPLVNFGTVSAHAHTITGGSNIGVNSTAADMVNSECTSCEVFADKSAYWTPLLYYWYPNGSFFEVPHGGSVVYYLGRGPNAPNIETIPVGLQILSGNKAARSYDNETLTYGDAQYPGRPIADRVSFTCIVANGVTPAANQPYMFNVTQCVNGMRAQIAFQSCWDGVHLYKPDNSHMAYQSGIDNGICPPNYPHQLPIIFVETDYAIADVPEGIDDSRFVFSQGDPTGFGFHGDFINGWDPEVLQEAVDTCLYNGAPDGVIQECPILNQYDTTGASVNCPERPLQVNESVHGLLDALPGCVEVTYGPGSATAAQMECNKTVPLPYITPTPFGTALPTAIPTPNQPYGLPGFEYLGCYNDTGPGGGYRTLNSLQYSNYSFMTVEFCQQYCTEKGYQYAGVEYAQECHCDNNLNPTAQLPAPNSIHECRWNCGGTLTEGGTQEFCGGLGYIDVYNNTNSSFVPFGDDSQTAGNAQSYTPPAGFASNYLGCLSDGVNGRALGGAQVSWNNMSVEICGQYCSTAPNNNGGEGYQFYGLEFYTQCFCGNSIEGNNTFLTPFSTPTNDTCQARCKGKEPEICGGSNAISLYNNTAYAPPAIKSSVGRFDSQACLTDPGTNGRPLQPERYVNANMTVELCIKHCLGLYYHYAGIEYGDECYCGNSIVASSGGVIEACDSTKQKLCPGNQAE</sequence>
<evidence type="ECO:0000259" key="2">
    <source>
        <dbReference type="PROSITE" id="PS51212"/>
    </source>
</evidence>
<dbReference type="AlphaFoldDB" id="A0AAN7TJI6"/>
<feature type="signal peptide" evidence="1">
    <location>
        <begin position="1"/>
        <end position="20"/>
    </location>
</feature>
<organism evidence="3 4">
    <name type="scientific">Meristemomyces frigidus</name>
    <dbReference type="NCBI Taxonomy" id="1508187"/>
    <lineage>
        <taxon>Eukaryota</taxon>
        <taxon>Fungi</taxon>
        <taxon>Dikarya</taxon>
        <taxon>Ascomycota</taxon>
        <taxon>Pezizomycotina</taxon>
        <taxon>Dothideomycetes</taxon>
        <taxon>Dothideomycetidae</taxon>
        <taxon>Mycosphaerellales</taxon>
        <taxon>Teratosphaeriaceae</taxon>
        <taxon>Meristemomyces</taxon>
    </lineage>
</organism>
<dbReference type="InterPro" id="IPR018535">
    <property type="entry name" value="DUF1996"/>
</dbReference>
<accession>A0AAN7TJI6</accession>
<dbReference type="Proteomes" id="UP001310890">
    <property type="component" value="Unassembled WGS sequence"/>
</dbReference>
<evidence type="ECO:0000256" key="1">
    <source>
        <dbReference type="SAM" id="SignalP"/>
    </source>
</evidence>
<dbReference type="PANTHER" id="PTHR43662">
    <property type="match status" value="1"/>
</dbReference>
<feature type="domain" description="WSC" evidence="2">
    <location>
        <begin position="383"/>
        <end position="488"/>
    </location>
</feature>
<proteinExistence type="predicted"/>
<feature type="domain" description="WSC" evidence="2">
    <location>
        <begin position="634"/>
        <end position="717"/>
    </location>
</feature>
<dbReference type="InterPro" id="IPR002889">
    <property type="entry name" value="WSC_carb-bd"/>
</dbReference>
<name>A0AAN7TJI6_9PEZI</name>